<evidence type="ECO:0000256" key="4">
    <source>
        <dbReference type="ARBA" id="ARBA00049366"/>
    </source>
</evidence>
<name>A0A086TD63_HAPC1</name>
<evidence type="ECO:0000256" key="5">
    <source>
        <dbReference type="PIRSR" id="PIRSR001220-2"/>
    </source>
</evidence>
<feature type="binding site" evidence="5">
    <location>
        <begin position="70"/>
        <end position="71"/>
    </location>
    <ligand>
        <name>substrate</name>
    </ligand>
</feature>
<protein>
    <recommendedName>
        <fullName evidence="2">asparaginase</fullName>
        <ecNumber evidence="2">3.5.1.1</ecNumber>
    </recommendedName>
</protein>
<comment type="caution">
    <text evidence="10">The sequence shown here is derived from an EMBL/GenBank/DDBJ whole genome shotgun (WGS) entry which is preliminary data.</text>
</comment>
<accession>A0A086TD63</accession>
<dbReference type="EMBL" id="JPKY01000011">
    <property type="protein sequence ID" value="KFH47295.1"/>
    <property type="molecule type" value="Genomic_DNA"/>
</dbReference>
<dbReference type="FunFam" id="3.40.50.1170:FF:000001">
    <property type="entry name" value="L-asparaginase 2"/>
    <property type="match status" value="1"/>
</dbReference>
<feature type="domain" description="Asparaginase/glutaminase C-terminal" evidence="9">
    <location>
        <begin position="196"/>
        <end position="300"/>
    </location>
</feature>
<reference evidence="11" key="1">
    <citation type="journal article" date="2014" name="Genome Announc.">
        <title>Genome sequence and annotation of Acremonium chrysogenum, producer of the beta-lactam antibiotic cephalosporin C.</title>
        <authorList>
            <person name="Terfehr D."/>
            <person name="Dahlmann T.A."/>
            <person name="Specht T."/>
            <person name="Zadra I."/>
            <person name="Kuernsteiner H."/>
            <person name="Kueck U."/>
        </authorList>
    </citation>
    <scope>NUCLEOTIDE SEQUENCE [LARGE SCALE GENOMIC DNA]</scope>
    <source>
        <strain evidence="11">ATCC 11550 / CBS 779.69 / DSM 880 / IAM 14645 / JCM 23072 / IMI 49137</strain>
    </source>
</reference>
<evidence type="ECO:0000256" key="1">
    <source>
        <dbReference type="ARBA" id="ARBA00010518"/>
    </source>
</evidence>
<dbReference type="Pfam" id="PF00710">
    <property type="entry name" value="Asparaginase"/>
    <property type="match status" value="1"/>
</dbReference>
<dbReference type="CDD" id="cd08964">
    <property type="entry name" value="L-asparaginase_II"/>
    <property type="match status" value="1"/>
</dbReference>
<dbReference type="NCBIfam" id="TIGR00520">
    <property type="entry name" value="asnASE_II"/>
    <property type="match status" value="1"/>
</dbReference>
<dbReference type="PRINTS" id="PR00139">
    <property type="entry name" value="ASNGLNASE"/>
</dbReference>
<evidence type="ECO:0000259" key="9">
    <source>
        <dbReference type="Pfam" id="PF17763"/>
    </source>
</evidence>
<keyword evidence="3" id="KW-0378">Hydrolase</keyword>
<dbReference type="STRING" id="857340.A0A086TD63"/>
<evidence type="ECO:0000256" key="2">
    <source>
        <dbReference type="ARBA" id="ARBA00012920"/>
    </source>
</evidence>
<dbReference type="PIRSF" id="PIRSF001220">
    <property type="entry name" value="L-ASNase_gatD"/>
    <property type="match status" value="1"/>
</dbReference>
<dbReference type="InterPro" id="IPR036152">
    <property type="entry name" value="Asp/glu_Ase-like_sf"/>
</dbReference>
<organism evidence="10 11">
    <name type="scientific">Hapsidospora chrysogenum (strain ATCC 11550 / CBS 779.69 / DSM 880 / IAM 14645 / JCM 23072 / IMI 49137)</name>
    <name type="common">Acremonium chrysogenum</name>
    <dbReference type="NCBI Taxonomy" id="857340"/>
    <lineage>
        <taxon>Eukaryota</taxon>
        <taxon>Fungi</taxon>
        <taxon>Dikarya</taxon>
        <taxon>Ascomycota</taxon>
        <taxon>Pezizomycotina</taxon>
        <taxon>Sordariomycetes</taxon>
        <taxon>Hypocreomycetidae</taxon>
        <taxon>Hypocreales</taxon>
        <taxon>Bionectriaceae</taxon>
        <taxon>Hapsidospora</taxon>
    </lineage>
</organism>
<evidence type="ECO:0000256" key="6">
    <source>
        <dbReference type="PROSITE-ProRule" id="PRU10100"/>
    </source>
</evidence>
<sequence>MSKYQIGALGVDALIDAVPELCGIANIRGVQVANIGSHNIDSDVLVHMAKEIQRDLDNPFTQGVVVTHGTDTLEETAFFLDLTVKSEKPVVAVGSMRPATAISADGPLNLLSSVALAASEGGKNRGVMTAMNDRIGAARFMSKTNANRVDTFRAVEQGYLGVFDNTRPVFFYPPSRPLGHRHFDISQSSTKTGLPKVDILYGHQGLEPRLFKSAVDLGARGVVLAGVGAGWWPTLAREHVDAIAEVSDVTVMTSSRTMSGFVDDSSGGVGCGFLDPQRCRIQLQLCLEMGLSRDEIRDVFQNTGQRGS</sequence>
<evidence type="ECO:0000256" key="7">
    <source>
        <dbReference type="RuleBase" id="RU004456"/>
    </source>
</evidence>
<dbReference type="InterPro" id="IPR006034">
    <property type="entry name" value="Asparaginase/glutaminase-like"/>
</dbReference>
<dbReference type="Gene3D" id="3.40.50.40">
    <property type="match status" value="1"/>
</dbReference>
<dbReference type="InterPro" id="IPR037152">
    <property type="entry name" value="L-asparaginase_N_sf"/>
</dbReference>
<evidence type="ECO:0000313" key="11">
    <source>
        <dbReference type="Proteomes" id="UP000029964"/>
    </source>
</evidence>
<feature type="domain" description="L-asparaginase N-terminal" evidence="8">
    <location>
        <begin position="9"/>
        <end position="173"/>
    </location>
</feature>
<dbReference type="GO" id="GO:0004067">
    <property type="term" value="F:asparaginase activity"/>
    <property type="evidence" value="ECO:0007669"/>
    <property type="project" value="UniProtKB-UniRule"/>
</dbReference>
<comment type="similarity">
    <text evidence="1 7">Belongs to the asparaginase 1 family.</text>
</comment>
<dbReference type="Gene3D" id="3.40.50.1170">
    <property type="entry name" value="L-asparaginase, N-terminal domain"/>
    <property type="match status" value="1"/>
</dbReference>
<dbReference type="AlphaFoldDB" id="A0A086TD63"/>
<dbReference type="InterPro" id="IPR027475">
    <property type="entry name" value="Asparaginase/glutaminase_AS2"/>
</dbReference>
<dbReference type="SUPFAM" id="SSF53774">
    <property type="entry name" value="Glutaminase/Asparaginase"/>
    <property type="match status" value="1"/>
</dbReference>
<gene>
    <name evidence="10" type="ORF">ACRE_018920</name>
</gene>
<feature type="binding site" evidence="5">
    <location>
        <position position="37"/>
    </location>
    <ligand>
        <name>substrate</name>
    </ligand>
</feature>
<dbReference type="GO" id="GO:0006530">
    <property type="term" value="P:L-asparagine catabolic process"/>
    <property type="evidence" value="ECO:0007669"/>
    <property type="project" value="UniProtKB-ARBA"/>
</dbReference>
<dbReference type="PIRSF" id="PIRSF500176">
    <property type="entry name" value="L_ASNase"/>
    <property type="match status" value="1"/>
</dbReference>
<dbReference type="PROSITE" id="PS51732">
    <property type="entry name" value="ASN_GLN_ASE_3"/>
    <property type="match status" value="1"/>
</dbReference>
<comment type="catalytic activity">
    <reaction evidence="4">
        <text>L-asparagine + H2O = L-aspartate + NH4(+)</text>
        <dbReference type="Rhea" id="RHEA:21016"/>
        <dbReference type="ChEBI" id="CHEBI:15377"/>
        <dbReference type="ChEBI" id="CHEBI:28938"/>
        <dbReference type="ChEBI" id="CHEBI:29991"/>
        <dbReference type="ChEBI" id="CHEBI:58048"/>
        <dbReference type="EC" id="3.5.1.1"/>
    </reaction>
</comment>
<dbReference type="SMART" id="SM00870">
    <property type="entry name" value="Asparaginase"/>
    <property type="match status" value="1"/>
</dbReference>
<dbReference type="InterPro" id="IPR004550">
    <property type="entry name" value="AsnASE_II"/>
</dbReference>
<dbReference type="InterPro" id="IPR040919">
    <property type="entry name" value="Asparaginase_C"/>
</dbReference>
<dbReference type="HOGENOM" id="CLU_019134_1_2_1"/>
<dbReference type="PANTHER" id="PTHR11707">
    <property type="entry name" value="L-ASPARAGINASE"/>
    <property type="match status" value="1"/>
</dbReference>
<evidence type="ECO:0000313" key="10">
    <source>
        <dbReference type="EMBL" id="KFH47295.1"/>
    </source>
</evidence>
<dbReference type="EC" id="3.5.1.1" evidence="2"/>
<dbReference type="Pfam" id="PF17763">
    <property type="entry name" value="Asparaginase_C"/>
    <property type="match status" value="1"/>
</dbReference>
<proteinExistence type="inferred from homology"/>
<dbReference type="PROSITE" id="PS00917">
    <property type="entry name" value="ASN_GLN_ASE_2"/>
    <property type="match status" value="1"/>
</dbReference>
<dbReference type="InterPro" id="IPR027474">
    <property type="entry name" value="L-asparaginase_N"/>
</dbReference>
<evidence type="ECO:0000259" key="8">
    <source>
        <dbReference type="Pfam" id="PF00710"/>
    </source>
</evidence>
<feature type="active site" evidence="6">
    <location>
        <position position="70"/>
    </location>
</feature>
<dbReference type="InterPro" id="IPR027473">
    <property type="entry name" value="L-asparaginase_C"/>
</dbReference>
<dbReference type="PANTHER" id="PTHR11707:SF28">
    <property type="entry name" value="60 KDA LYSOPHOSPHOLIPASE"/>
    <property type="match status" value="1"/>
</dbReference>
<keyword evidence="11" id="KW-1185">Reference proteome</keyword>
<evidence type="ECO:0000256" key="3">
    <source>
        <dbReference type="ARBA" id="ARBA00022801"/>
    </source>
</evidence>
<dbReference type="OrthoDB" id="542841at2759"/>
<dbReference type="Proteomes" id="UP000029964">
    <property type="component" value="Unassembled WGS sequence"/>
</dbReference>